<dbReference type="InterPro" id="IPR051923">
    <property type="entry name" value="Glycosyl_Hydrolase_39"/>
</dbReference>
<dbReference type="InterPro" id="IPR017853">
    <property type="entry name" value="GH"/>
</dbReference>
<evidence type="ECO:0000256" key="2">
    <source>
        <dbReference type="ARBA" id="ARBA00022801"/>
    </source>
</evidence>
<evidence type="ECO:0000259" key="5">
    <source>
        <dbReference type="Pfam" id="PF01229"/>
    </source>
</evidence>
<keyword evidence="7" id="KW-1185">Reference proteome</keyword>
<dbReference type="STRING" id="1503961.SAMN05421736_101856"/>
<gene>
    <name evidence="6" type="ORF">SAMN05421736_101856</name>
</gene>
<keyword evidence="2" id="KW-0378">Hydrolase</keyword>
<dbReference type="PRINTS" id="PR00745">
    <property type="entry name" value="GLHYDRLASE39"/>
</dbReference>
<keyword evidence="3" id="KW-0326">Glycosidase</keyword>
<dbReference type="SUPFAM" id="SSF51011">
    <property type="entry name" value="Glycosyl hydrolase domain"/>
    <property type="match status" value="1"/>
</dbReference>
<evidence type="ECO:0000256" key="1">
    <source>
        <dbReference type="ARBA" id="ARBA00008875"/>
    </source>
</evidence>
<feature type="active site" description="Proton donor" evidence="4">
    <location>
        <position position="161"/>
    </location>
</feature>
<sequence>MNKIIVDEQTPAIFRNNWKLCVGTGRLGLALQKEYIDHLKLIQENIRFDFIRGHGLFHDDIGIYRELTTEAGETKPFYNFTYIDRIFDMYLELGIRPFVELGFMPKLLASGEQTIFAWEGNVTPPADYDKWYDLIQATVSHFIDRYGLEEVLSWPFEVWNEPNLSNFWKDANKEEYFKLYRTTVMAVKDIHPDLQVGGPAICGGSDEWITDFLHFCKNESVPVDFVSRHAYTSAKPHKVTPDYYYQKLFENTHMLDELKKVKELIDASPFPHLPFHITEYNTSYSPINPVHDTTLNAAYLARILSEAGDYADSFSYWTFSDVFEEADVPKAQFHGGFGLIALNGIYKPTFHLFSFFNQLGEEQLYRDESTLVTRKSDGTLAIAVWNLVMETGEGYSKELELVLPAHAKNLFIKRQTIDEDHANPWKVWKQMGRPRFPWKKEVHTLQQAAEPHLRTARMESMDGKITLPLLLTKNEVSLIEITAIEDETDTYIGLDDSLIPSYSKEWS</sequence>
<dbReference type="Gene3D" id="3.20.20.80">
    <property type="entry name" value="Glycosidases"/>
    <property type="match status" value="1"/>
</dbReference>
<dbReference type="GO" id="GO:0005975">
    <property type="term" value="P:carbohydrate metabolic process"/>
    <property type="evidence" value="ECO:0007669"/>
    <property type="project" value="InterPro"/>
</dbReference>
<dbReference type="InterPro" id="IPR000514">
    <property type="entry name" value="Glyco_hydro_39"/>
</dbReference>
<dbReference type="OrthoDB" id="9776971at2"/>
<dbReference type="EMBL" id="FNPI01000001">
    <property type="protein sequence ID" value="SDY28262.1"/>
    <property type="molecule type" value="Genomic_DNA"/>
</dbReference>
<organism evidence="6 7">
    <name type="scientific">Evansella caseinilytica</name>
    <dbReference type="NCBI Taxonomy" id="1503961"/>
    <lineage>
        <taxon>Bacteria</taxon>
        <taxon>Bacillati</taxon>
        <taxon>Bacillota</taxon>
        <taxon>Bacilli</taxon>
        <taxon>Bacillales</taxon>
        <taxon>Bacillaceae</taxon>
        <taxon>Evansella</taxon>
    </lineage>
</organism>
<dbReference type="InterPro" id="IPR049166">
    <property type="entry name" value="GH39_cat"/>
</dbReference>
<dbReference type="InterPro" id="IPR049165">
    <property type="entry name" value="GH39_as"/>
</dbReference>
<evidence type="ECO:0000256" key="4">
    <source>
        <dbReference type="PIRSR" id="PIRSR600514-1"/>
    </source>
</evidence>
<dbReference type="AlphaFoldDB" id="A0A1H3IKS0"/>
<feature type="domain" description="Glycosyl hydrolases family 39 N-terminal catalytic" evidence="5">
    <location>
        <begin position="8"/>
        <end position="465"/>
    </location>
</feature>
<comment type="similarity">
    <text evidence="1">Belongs to the glycosyl hydrolase 39 family.</text>
</comment>
<dbReference type="PANTHER" id="PTHR12631:SF10">
    <property type="entry name" value="BETA-XYLOSIDASE-LIKE PROTEIN-RELATED"/>
    <property type="match status" value="1"/>
</dbReference>
<evidence type="ECO:0000313" key="7">
    <source>
        <dbReference type="Proteomes" id="UP000198935"/>
    </source>
</evidence>
<evidence type="ECO:0000313" key="6">
    <source>
        <dbReference type="EMBL" id="SDY28262.1"/>
    </source>
</evidence>
<dbReference type="Proteomes" id="UP000198935">
    <property type="component" value="Unassembled WGS sequence"/>
</dbReference>
<dbReference type="Gene3D" id="2.60.40.1500">
    <property type="entry name" value="Glycosyl hydrolase domain, family 39"/>
    <property type="match status" value="1"/>
</dbReference>
<dbReference type="Pfam" id="PF01229">
    <property type="entry name" value="Glyco_hydro_39"/>
    <property type="match status" value="1"/>
</dbReference>
<dbReference type="GO" id="GO:0004553">
    <property type="term" value="F:hydrolase activity, hydrolyzing O-glycosyl compounds"/>
    <property type="evidence" value="ECO:0007669"/>
    <property type="project" value="InterPro"/>
</dbReference>
<dbReference type="PROSITE" id="PS01027">
    <property type="entry name" value="GLYCOSYL_HYDROL_F39"/>
    <property type="match status" value="1"/>
</dbReference>
<dbReference type="PANTHER" id="PTHR12631">
    <property type="entry name" value="ALPHA-L-IDURONIDASE"/>
    <property type="match status" value="1"/>
</dbReference>
<name>A0A1H3IKS0_9BACI</name>
<protein>
    <submittedName>
        <fullName evidence="6">Xylan 1,4-beta-xylosidase</fullName>
    </submittedName>
</protein>
<reference evidence="7" key="1">
    <citation type="submission" date="2016-10" db="EMBL/GenBank/DDBJ databases">
        <authorList>
            <person name="Varghese N."/>
            <person name="Submissions S."/>
        </authorList>
    </citation>
    <scope>NUCLEOTIDE SEQUENCE [LARGE SCALE GENOMIC DNA]</scope>
    <source>
        <strain evidence="7">SP</strain>
    </source>
</reference>
<evidence type="ECO:0000256" key="3">
    <source>
        <dbReference type="ARBA" id="ARBA00023295"/>
    </source>
</evidence>
<dbReference type="SUPFAM" id="SSF51445">
    <property type="entry name" value="(Trans)glycosidases"/>
    <property type="match status" value="1"/>
</dbReference>
<proteinExistence type="inferred from homology"/>
<accession>A0A1H3IKS0</accession>